<dbReference type="CDD" id="cd06260">
    <property type="entry name" value="DUF820-like"/>
    <property type="match status" value="1"/>
</dbReference>
<dbReference type="SUPFAM" id="SSF52980">
    <property type="entry name" value="Restriction endonuclease-like"/>
    <property type="match status" value="1"/>
</dbReference>
<evidence type="ECO:0000259" key="1">
    <source>
        <dbReference type="Pfam" id="PF05685"/>
    </source>
</evidence>
<name>A0A8J4DHP2_9ACTN</name>
<comment type="caution">
    <text evidence="2">The sequence shown here is derived from an EMBL/GenBank/DDBJ whole genome shotgun (WGS) entry which is preliminary data.</text>
</comment>
<reference evidence="2" key="1">
    <citation type="submission" date="2021-01" db="EMBL/GenBank/DDBJ databases">
        <title>Whole genome shotgun sequence of Spirilliplanes yamanashiensis NBRC 15828.</title>
        <authorList>
            <person name="Komaki H."/>
            <person name="Tamura T."/>
        </authorList>
    </citation>
    <scope>NUCLEOTIDE SEQUENCE</scope>
    <source>
        <strain evidence="2">NBRC 15828</strain>
    </source>
</reference>
<dbReference type="PANTHER" id="PTHR35400:SF3">
    <property type="entry name" value="SLL1072 PROTEIN"/>
    <property type="match status" value="1"/>
</dbReference>
<keyword evidence="3" id="KW-1185">Reference proteome</keyword>
<gene>
    <name evidence="2" type="ORF">Sya03_08200</name>
</gene>
<dbReference type="EMBL" id="BOOY01000004">
    <property type="protein sequence ID" value="GIJ01468.1"/>
    <property type="molecule type" value="Genomic_DNA"/>
</dbReference>
<sequence length="198" mass="21918">MTAALDLPDRQDWTVDDLASLPKDLRYELVDGRLILPSPTALHQDLGVEVLLALRANCPPDLMPVLDLSLRVNRRNEPRPDVVVVRPDHVDRSPLPVEDVVLAVEVISPDSIFRDMYAKAKVYAAAGVQRYWVIDPLHDGITLTEFVPGPDGGYEISGHTDGVFTTEDPYPVTVDLPALTARRRAMLARARAEVPPRS</sequence>
<protein>
    <recommendedName>
        <fullName evidence="1">Putative restriction endonuclease domain-containing protein</fullName>
    </recommendedName>
</protein>
<dbReference type="Proteomes" id="UP000652013">
    <property type="component" value="Unassembled WGS sequence"/>
</dbReference>
<dbReference type="InterPro" id="IPR012296">
    <property type="entry name" value="Nuclease_put_TT1808"/>
</dbReference>
<accession>A0A8J4DHP2</accession>
<dbReference type="PANTHER" id="PTHR35400">
    <property type="entry name" value="SLR1083 PROTEIN"/>
    <property type="match status" value="1"/>
</dbReference>
<dbReference type="InterPro" id="IPR008538">
    <property type="entry name" value="Uma2"/>
</dbReference>
<dbReference type="InterPro" id="IPR011335">
    <property type="entry name" value="Restrct_endonuc-II-like"/>
</dbReference>
<dbReference type="RefSeq" id="WP_203936793.1">
    <property type="nucleotide sequence ID" value="NZ_BAAAGJ010000005.1"/>
</dbReference>
<dbReference type="AlphaFoldDB" id="A0A8J4DHP2"/>
<evidence type="ECO:0000313" key="2">
    <source>
        <dbReference type="EMBL" id="GIJ01468.1"/>
    </source>
</evidence>
<proteinExistence type="predicted"/>
<dbReference type="Gene3D" id="3.90.1570.10">
    <property type="entry name" value="tt1808, chain A"/>
    <property type="match status" value="1"/>
</dbReference>
<feature type="domain" description="Putative restriction endonuclease" evidence="1">
    <location>
        <begin position="17"/>
        <end position="159"/>
    </location>
</feature>
<dbReference type="Pfam" id="PF05685">
    <property type="entry name" value="Uma2"/>
    <property type="match status" value="1"/>
</dbReference>
<organism evidence="2 3">
    <name type="scientific">Spirilliplanes yamanashiensis</name>
    <dbReference type="NCBI Taxonomy" id="42233"/>
    <lineage>
        <taxon>Bacteria</taxon>
        <taxon>Bacillati</taxon>
        <taxon>Actinomycetota</taxon>
        <taxon>Actinomycetes</taxon>
        <taxon>Micromonosporales</taxon>
        <taxon>Micromonosporaceae</taxon>
        <taxon>Spirilliplanes</taxon>
    </lineage>
</organism>
<evidence type="ECO:0000313" key="3">
    <source>
        <dbReference type="Proteomes" id="UP000652013"/>
    </source>
</evidence>